<dbReference type="PROSITE" id="PS50896">
    <property type="entry name" value="LISH"/>
    <property type="match status" value="1"/>
</dbReference>
<protein>
    <submittedName>
        <fullName evidence="1">LANO_0H20626g1_1</fullName>
    </submittedName>
</protein>
<organism evidence="1 2">
    <name type="scientific">Lachancea nothofagi CBS 11611</name>
    <dbReference type="NCBI Taxonomy" id="1266666"/>
    <lineage>
        <taxon>Eukaryota</taxon>
        <taxon>Fungi</taxon>
        <taxon>Dikarya</taxon>
        <taxon>Ascomycota</taxon>
        <taxon>Saccharomycotina</taxon>
        <taxon>Saccharomycetes</taxon>
        <taxon>Saccharomycetales</taxon>
        <taxon>Saccharomycetaceae</taxon>
        <taxon>Lachancea</taxon>
    </lineage>
</organism>
<sequence length="450" mass="50328">MTSATVDRMTKILVAQYLAKNDYEEALSNFLKESGLGRSAVDRSQDAFEDLETIVTERIAFNEHQIAAKLAETSLNDDINPIDSKFYLPSWDHTQKLQPVDFPSKPTAMAIDLELSVGSRLCVSTVDKQVYFYSPDLEVAKKLQSTSGVIKKCGVLPHNEALMYYVCGMDGTLTIFDDSFDPKLKHKIHSRIVKHIDFFQLKNSSQYLCFSFGLDNYIKIHLIDLASSSVLLKGSQKLITACTSFQLVQTPTKQPLLFFTRQDHSQLIILALHNGTLVEHCKVALNSAKFSLNSFNIQSLAILNPNDAKKSSHVSQNSHLRLIQEGSMVAVATSHTPYMRLIILEIPDILSFEVGSDCQTQVYYDKVLRNIATVIPQDQFSQSIIKTCHRTGGIIVGSDSGVYAIDVSNCDSWHLIADGQRVKTMNSLEDTLAIAYANSDIEIFRWRQAT</sequence>
<dbReference type="SUPFAM" id="SSF69322">
    <property type="entry name" value="Tricorn protease domain 2"/>
    <property type="match status" value="1"/>
</dbReference>
<accession>A0A1G4KND5</accession>
<dbReference type="OrthoDB" id="1932312at2759"/>
<gene>
    <name evidence="1" type="ORF">LANO_0H20626G</name>
</gene>
<reference evidence="2" key="1">
    <citation type="submission" date="2016-03" db="EMBL/GenBank/DDBJ databases">
        <authorList>
            <person name="Devillers Hugo."/>
        </authorList>
    </citation>
    <scope>NUCLEOTIDE SEQUENCE [LARGE SCALE GENOMIC DNA]</scope>
</reference>
<dbReference type="EMBL" id="LT598447">
    <property type="protein sequence ID" value="SCV06033.1"/>
    <property type="molecule type" value="Genomic_DNA"/>
</dbReference>
<evidence type="ECO:0000313" key="1">
    <source>
        <dbReference type="EMBL" id="SCV06033.1"/>
    </source>
</evidence>
<name>A0A1G4KND5_9SACH</name>
<keyword evidence="2" id="KW-1185">Reference proteome</keyword>
<dbReference type="InterPro" id="IPR006594">
    <property type="entry name" value="LisH"/>
</dbReference>
<evidence type="ECO:0000313" key="2">
    <source>
        <dbReference type="Proteomes" id="UP000189911"/>
    </source>
</evidence>
<proteinExistence type="predicted"/>
<dbReference type="AlphaFoldDB" id="A0A1G4KND5"/>
<dbReference type="Gene3D" id="2.130.10.10">
    <property type="entry name" value="YVTN repeat-like/Quinoprotein amine dehydrogenase"/>
    <property type="match status" value="1"/>
</dbReference>
<dbReference type="Proteomes" id="UP000189911">
    <property type="component" value="Chromosome H"/>
</dbReference>
<dbReference type="InterPro" id="IPR015943">
    <property type="entry name" value="WD40/YVTN_repeat-like_dom_sf"/>
</dbReference>